<sequence length="181" mass="20667">MKTYFLFVLLLSLTLGNSQKINQEIKTEKGLQFLVGPINLEGLQSEPYKAWFTPSYNNYEVDKSLTKMMKKSIGDFNIKLFLGTWCGDSKRETPRIIKILKEAKFPLKNLEIIALDRRKGFYKKSPGREEKGLNIIKVPTLIFLKNGKEANRIVESPIASLEEDILAILSGETYVPNYSSK</sequence>
<dbReference type="RefSeq" id="WP_377767938.1">
    <property type="nucleotide sequence ID" value="NZ_JBHULB010000078.1"/>
</dbReference>
<dbReference type="InterPro" id="IPR036249">
    <property type="entry name" value="Thioredoxin-like_sf"/>
</dbReference>
<gene>
    <name evidence="2" type="ORF">ACFSQJ_15850</name>
</gene>
<proteinExistence type="predicted"/>
<accession>A0ABW5MYG7</accession>
<dbReference type="CDD" id="cd02947">
    <property type="entry name" value="TRX_family"/>
    <property type="match status" value="1"/>
</dbReference>
<dbReference type="PROSITE" id="PS51352">
    <property type="entry name" value="THIOREDOXIN_2"/>
    <property type="match status" value="1"/>
</dbReference>
<dbReference type="EMBL" id="JBHULB010000078">
    <property type="protein sequence ID" value="MFD2588410.1"/>
    <property type="molecule type" value="Genomic_DNA"/>
</dbReference>
<protein>
    <submittedName>
        <fullName evidence="2">TlpA family protein disulfide reductase</fullName>
    </submittedName>
</protein>
<reference evidence="3" key="1">
    <citation type="journal article" date="2019" name="Int. J. Syst. Evol. Microbiol.">
        <title>The Global Catalogue of Microorganisms (GCM) 10K type strain sequencing project: providing services to taxonomists for standard genome sequencing and annotation.</title>
        <authorList>
            <consortium name="The Broad Institute Genomics Platform"/>
            <consortium name="The Broad Institute Genome Sequencing Center for Infectious Disease"/>
            <person name="Wu L."/>
            <person name="Ma J."/>
        </authorList>
    </citation>
    <scope>NUCLEOTIDE SEQUENCE [LARGE SCALE GENOMIC DNA]</scope>
    <source>
        <strain evidence="3">KCTC 52368</strain>
    </source>
</reference>
<feature type="domain" description="Thioredoxin" evidence="1">
    <location>
        <begin position="39"/>
        <end position="174"/>
    </location>
</feature>
<organism evidence="2 3">
    <name type="scientific">Croceitalea marina</name>
    <dbReference type="NCBI Taxonomy" id="1775166"/>
    <lineage>
        <taxon>Bacteria</taxon>
        <taxon>Pseudomonadati</taxon>
        <taxon>Bacteroidota</taxon>
        <taxon>Flavobacteriia</taxon>
        <taxon>Flavobacteriales</taxon>
        <taxon>Flavobacteriaceae</taxon>
        <taxon>Croceitalea</taxon>
    </lineage>
</organism>
<dbReference type="Gene3D" id="3.40.30.10">
    <property type="entry name" value="Glutaredoxin"/>
    <property type="match status" value="1"/>
</dbReference>
<evidence type="ECO:0000313" key="2">
    <source>
        <dbReference type="EMBL" id="MFD2588410.1"/>
    </source>
</evidence>
<comment type="caution">
    <text evidence="2">The sequence shown here is derived from an EMBL/GenBank/DDBJ whole genome shotgun (WGS) entry which is preliminary data.</text>
</comment>
<dbReference type="InterPro" id="IPR013766">
    <property type="entry name" value="Thioredoxin_domain"/>
</dbReference>
<evidence type="ECO:0000313" key="3">
    <source>
        <dbReference type="Proteomes" id="UP001597526"/>
    </source>
</evidence>
<name>A0ABW5MYG7_9FLAO</name>
<keyword evidence="3" id="KW-1185">Reference proteome</keyword>
<evidence type="ECO:0000259" key="1">
    <source>
        <dbReference type="PROSITE" id="PS51352"/>
    </source>
</evidence>
<dbReference type="Proteomes" id="UP001597526">
    <property type="component" value="Unassembled WGS sequence"/>
</dbReference>
<dbReference type="SUPFAM" id="SSF52833">
    <property type="entry name" value="Thioredoxin-like"/>
    <property type="match status" value="1"/>
</dbReference>